<accession>A0A370WU97</accession>
<keyword evidence="2" id="KW-1185">Reference proteome</keyword>
<dbReference type="OrthoDB" id="9800945at2"/>
<dbReference type="EMBL" id="QRBE01000011">
    <property type="protein sequence ID" value="RDS79713.1"/>
    <property type="molecule type" value="Genomic_DNA"/>
</dbReference>
<dbReference type="RefSeq" id="WP_147293354.1">
    <property type="nucleotide sequence ID" value="NZ_QRBE01000011.1"/>
</dbReference>
<reference evidence="1 2" key="1">
    <citation type="submission" date="2018-07" db="EMBL/GenBank/DDBJ databases">
        <title>Dyella monticola sp. nov. and Dyella psychrodurans sp. nov. isolated from monsoon evergreen broad-leaved forest soil of Dinghu Mountain, China.</title>
        <authorList>
            <person name="Gao Z."/>
            <person name="Qiu L."/>
        </authorList>
    </citation>
    <scope>NUCLEOTIDE SEQUENCE [LARGE SCALE GENOMIC DNA]</scope>
    <source>
        <strain evidence="1 2">4G-K06</strain>
    </source>
</reference>
<dbReference type="InterPro" id="IPR046038">
    <property type="entry name" value="DUF5996"/>
</dbReference>
<evidence type="ECO:0000313" key="1">
    <source>
        <dbReference type="EMBL" id="RDS79713.1"/>
    </source>
</evidence>
<comment type="caution">
    <text evidence="1">The sequence shown here is derived from an EMBL/GenBank/DDBJ whole genome shotgun (WGS) entry which is preliminary data.</text>
</comment>
<name>A0A370WU97_9GAMM</name>
<organism evidence="1 2">
    <name type="scientific">Dyella monticola</name>
    <dbReference type="NCBI Taxonomy" id="1927958"/>
    <lineage>
        <taxon>Bacteria</taxon>
        <taxon>Pseudomonadati</taxon>
        <taxon>Pseudomonadota</taxon>
        <taxon>Gammaproteobacteria</taxon>
        <taxon>Lysobacterales</taxon>
        <taxon>Rhodanobacteraceae</taxon>
        <taxon>Dyella</taxon>
    </lineage>
</organism>
<evidence type="ECO:0000313" key="2">
    <source>
        <dbReference type="Proteomes" id="UP000254258"/>
    </source>
</evidence>
<sequence length="305" mass="33762">MPISRNLFSDPWPPLAYPDFAATQYLLQMSLQALGKLKLKEAFQPQWSGVLLWISAQGLTTGPIAYAGGAYEVRVDLIAHEVECVTSAGFSKRFGLASMSVAAFVESLFDLLRAGGVNVSINQNPQEVSHPIPFNEDKARRDYAPTLANHWWRILLSTQRVLHVFQGRFCGKTQPIGLMWGTLDIRSALYNGKSASPGANADYIRRNAMNAELIEMGWWSGTADYPRAAFYSFTHPQPAAIENAPIRPAKAQWSATMREFVFDYDDLRKSKDPDGDLLSFFQSTYAAGAACAGWDPNLMGTGRPD</sequence>
<protein>
    <submittedName>
        <fullName evidence="1">Uncharacterized protein</fullName>
    </submittedName>
</protein>
<proteinExistence type="predicted"/>
<gene>
    <name evidence="1" type="ORF">DWU98_16750</name>
</gene>
<dbReference type="Proteomes" id="UP000254258">
    <property type="component" value="Unassembled WGS sequence"/>
</dbReference>
<dbReference type="Pfam" id="PF19459">
    <property type="entry name" value="DUF5996"/>
    <property type="match status" value="1"/>
</dbReference>
<dbReference type="AlphaFoldDB" id="A0A370WU97"/>